<dbReference type="OrthoDB" id="5459182at2"/>
<organism evidence="1 2">
    <name type="scientific">Elstera cyanobacteriorum</name>
    <dbReference type="NCBI Taxonomy" id="2022747"/>
    <lineage>
        <taxon>Bacteria</taxon>
        <taxon>Pseudomonadati</taxon>
        <taxon>Pseudomonadota</taxon>
        <taxon>Alphaproteobacteria</taxon>
        <taxon>Rhodospirillales</taxon>
        <taxon>Rhodospirillaceae</taxon>
        <taxon>Elstera</taxon>
    </lineage>
</organism>
<dbReference type="InterPro" id="IPR037914">
    <property type="entry name" value="SpoVT-AbrB_sf"/>
</dbReference>
<accession>A0A255XVR4</accession>
<comment type="caution">
    <text evidence="1">The sequence shown here is derived from an EMBL/GenBank/DDBJ whole genome shotgun (WGS) entry which is preliminary data.</text>
</comment>
<protein>
    <recommendedName>
        <fullName evidence="3">AbrB/MazE/SpoVT family DNA-binding domain-containing protein</fullName>
    </recommendedName>
</protein>
<evidence type="ECO:0008006" key="3">
    <source>
        <dbReference type="Google" id="ProtNLM"/>
    </source>
</evidence>
<dbReference type="EMBL" id="NOXS01000025">
    <property type="protein sequence ID" value="OYQ21013.1"/>
    <property type="molecule type" value="Genomic_DNA"/>
</dbReference>
<name>A0A255XVR4_9PROT</name>
<dbReference type="Proteomes" id="UP000216361">
    <property type="component" value="Unassembled WGS sequence"/>
</dbReference>
<dbReference type="SUPFAM" id="SSF89447">
    <property type="entry name" value="AbrB/MazE/MraZ-like"/>
    <property type="match status" value="1"/>
</dbReference>
<keyword evidence="2" id="KW-1185">Reference proteome</keyword>
<dbReference type="RefSeq" id="WP_094407596.1">
    <property type="nucleotide sequence ID" value="NZ_BMJZ01000007.1"/>
</dbReference>
<gene>
    <name evidence="1" type="ORF">CHR90_03085</name>
</gene>
<dbReference type="Gene3D" id="2.10.260.10">
    <property type="match status" value="1"/>
</dbReference>
<dbReference type="AlphaFoldDB" id="A0A255XVR4"/>
<evidence type="ECO:0000313" key="2">
    <source>
        <dbReference type="Proteomes" id="UP000216361"/>
    </source>
</evidence>
<proteinExistence type="predicted"/>
<evidence type="ECO:0000313" key="1">
    <source>
        <dbReference type="EMBL" id="OYQ21013.1"/>
    </source>
</evidence>
<reference evidence="1 2" key="1">
    <citation type="submission" date="2017-07" db="EMBL/GenBank/DDBJ databases">
        <title>Elstera cyanobacteriorum sp. nov., a novel bacterium isolated from cyanobacterial aggregates in a eutrophic lake.</title>
        <authorList>
            <person name="Cai H."/>
        </authorList>
    </citation>
    <scope>NUCLEOTIDE SEQUENCE [LARGE SCALE GENOMIC DNA]</scope>
    <source>
        <strain evidence="1 2">TH019</strain>
    </source>
</reference>
<sequence length="74" mass="8114">MVALKLQRIGDEIGLTLPREMLAALKAGEGDVVYLSETPQGVVISAQDDQQGRQLDLARDIMARRRGVLRVLAQ</sequence>